<dbReference type="InterPro" id="IPR016638">
    <property type="entry name" value="UPF0376"/>
</dbReference>
<dbReference type="PROSITE" id="PS51257">
    <property type="entry name" value="PROKAR_LIPOPROTEIN"/>
    <property type="match status" value="1"/>
</dbReference>
<dbReference type="HOGENOM" id="CLU_078890_1_0_1"/>
<keyword evidence="1" id="KW-0732">Signal</keyword>
<dbReference type="OMA" id="TMRNACE"/>
<dbReference type="EMBL" id="BX284605">
    <property type="protein sequence ID" value="CCD70572.1"/>
    <property type="molecule type" value="Genomic_DNA"/>
</dbReference>
<dbReference type="PeptideAtlas" id="P91512"/>
<feature type="domain" description="T20D4.11-like" evidence="2">
    <location>
        <begin position="40"/>
        <end position="195"/>
    </location>
</feature>
<dbReference type="FunCoup" id="P91512">
    <property type="interactions" value="208"/>
</dbReference>
<evidence type="ECO:0007829" key="6">
    <source>
        <dbReference type="PeptideAtlas" id="P91512"/>
    </source>
</evidence>
<dbReference type="Proteomes" id="UP000001940">
    <property type="component" value="Chromosome V"/>
</dbReference>
<evidence type="ECO:0000313" key="4">
    <source>
        <dbReference type="Proteomes" id="UP000001940"/>
    </source>
</evidence>
<dbReference type="WormBase" id="T28A11.16">
    <property type="protein sequence ID" value="CE14309"/>
    <property type="gene ID" value="WBGene00020878"/>
</dbReference>
<dbReference type="STRING" id="6239.T28A11.16.1"/>
<dbReference type="InParanoid" id="P91512"/>
<dbReference type="PaxDb" id="6239-T28A11.16"/>
<keyword evidence="6" id="KW-1267">Proteomics identification</keyword>
<organism evidence="3 4">
    <name type="scientific">Caenorhabditis elegans</name>
    <dbReference type="NCBI Taxonomy" id="6239"/>
    <lineage>
        <taxon>Eukaryota</taxon>
        <taxon>Metazoa</taxon>
        <taxon>Ecdysozoa</taxon>
        <taxon>Nematoda</taxon>
        <taxon>Chromadorea</taxon>
        <taxon>Rhabditida</taxon>
        <taxon>Rhabditina</taxon>
        <taxon>Rhabditomorpha</taxon>
        <taxon>Rhabditoidea</taxon>
        <taxon>Rhabditidae</taxon>
        <taxon>Peloderinae</taxon>
        <taxon>Caenorhabditis</taxon>
    </lineage>
</organism>
<protein>
    <submittedName>
        <fullName evidence="3">T20D4.11-like domain-containing protein</fullName>
    </submittedName>
</protein>
<dbReference type="Bgee" id="WBGene00020878">
    <property type="expression patterns" value="Expressed in larva and 1 other cell type or tissue"/>
</dbReference>
<dbReference type="OrthoDB" id="5898709at2759"/>
<dbReference type="InterPro" id="IPR002542">
    <property type="entry name" value="T20D4.11-like_dom"/>
</dbReference>
<dbReference type="AlphaFoldDB" id="P91512"/>
<keyword evidence="4" id="KW-1185">Reference proteome</keyword>
<accession>P91512</accession>
<dbReference type="AGR" id="WB:WBGene00020878"/>
<reference evidence="3 4" key="1">
    <citation type="journal article" date="1998" name="Science">
        <title>Genome sequence of the nematode C. elegans: a platform for investigating biology.</title>
        <authorList>
            <consortium name="The C. elegans sequencing consortium"/>
            <person name="Sulson J.E."/>
            <person name="Waterston R."/>
        </authorList>
    </citation>
    <scope>NUCLEOTIDE SEQUENCE [LARGE SCALE GENOMIC DNA]</scope>
    <source>
        <strain evidence="3 4">Bristol N2</strain>
    </source>
</reference>
<evidence type="ECO:0000313" key="5">
    <source>
        <dbReference type="WormBase" id="T28A11.16"/>
    </source>
</evidence>
<feature type="signal peptide" evidence="1">
    <location>
        <begin position="1"/>
        <end position="23"/>
    </location>
</feature>
<proteinExistence type="evidence at protein level"/>
<dbReference type="UCSC" id="T28A11.16">
    <property type="organism name" value="c. elegans"/>
</dbReference>
<dbReference type="Pfam" id="PF01579">
    <property type="entry name" value="DUF19"/>
    <property type="match status" value="1"/>
</dbReference>
<dbReference type="PhylomeDB" id="P91512"/>
<evidence type="ECO:0000313" key="3">
    <source>
        <dbReference type="EMBL" id="CCD70572.1"/>
    </source>
</evidence>
<evidence type="ECO:0000259" key="2">
    <source>
        <dbReference type="Pfam" id="PF01579"/>
    </source>
</evidence>
<evidence type="ECO:0000256" key="1">
    <source>
        <dbReference type="SAM" id="SignalP"/>
    </source>
</evidence>
<dbReference type="PIRSF" id="PIRSF015697">
    <property type="entry name" value="UCP015697"/>
    <property type="match status" value="1"/>
</dbReference>
<dbReference type="PANTHER" id="PTHR21453">
    <property type="entry name" value="DUF19 DOMAIN-CONTAINING PROTEIN-RELATED-RELATED"/>
    <property type="match status" value="1"/>
</dbReference>
<dbReference type="eggNOG" id="ENOG502THWT">
    <property type="taxonomic scope" value="Eukaryota"/>
</dbReference>
<name>P91512_CAEEL</name>
<dbReference type="PIR" id="T28981">
    <property type="entry name" value="T28981"/>
</dbReference>
<sequence>MRCSIKLAVLGAVLLAFACSSNQAPSNETSIIESELGTNCTTVTFKNFLGCLYRFGDFMAKMYFLDVTKQKSLEKFHKSCNSMADCIENLECHKDKNLTDSKTMRNACETLKFFVTDFFTCLEKIGELKPEPQCFKEWNPFEGFNDKEKNQEELCKNMMGKDNCMKKLVSENCGEEDLRKLYNMFKFAEVFKQCDASKL</sequence>
<dbReference type="PANTHER" id="PTHR21453:SF31">
    <property type="entry name" value="DUF19 DOMAIN-CONTAINING PROTEIN"/>
    <property type="match status" value="1"/>
</dbReference>
<feature type="chain" id="PRO_5004161434" evidence="1">
    <location>
        <begin position="24"/>
        <end position="199"/>
    </location>
</feature>
<gene>
    <name evidence="3" type="ORF">CELE_T28A11.16</name>
    <name evidence="3 5" type="ORF">T28A11.16</name>
</gene>